<proteinExistence type="predicted"/>
<dbReference type="HOGENOM" id="CLU_1619662_0_0_1"/>
<evidence type="ECO:0000313" key="2">
    <source>
        <dbReference type="EMBL" id="KIM73492.1"/>
    </source>
</evidence>
<dbReference type="Proteomes" id="UP000054166">
    <property type="component" value="Unassembled WGS sequence"/>
</dbReference>
<evidence type="ECO:0000256" key="1">
    <source>
        <dbReference type="SAM" id="SignalP"/>
    </source>
</evidence>
<dbReference type="AlphaFoldDB" id="A0A0C3B860"/>
<dbReference type="EMBL" id="KN833080">
    <property type="protein sequence ID" value="KIM73492.1"/>
    <property type="molecule type" value="Genomic_DNA"/>
</dbReference>
<accession>A0A0C3B860</accession>
<keyword evidence="3" id="KW-1185">Reference proteome</keyword>
<keyword evidence="1" id="KW-0732">Signal</keyword>
<feature type="signal peptide" evidence="1">
    <location>
        <begin position="1"/>
        <end position="27"/>
    </location>
</feature>
<dbReference type="OrthoDB" id="2521594at2759"/>
<reference evidence="2 3" key="1">
    <citation type="submission" date="2014-04" db="EMBL/GenBank/DDBJ databases">
        <authorList>
            <consortium name="DOE Joint Genome Institute"/>
            <person name="Kuo A."/>
            <person name="Tarkka M."/>
            <person name="Buscot F."/>
            <person name="Kohler A."/>
            <person name="Nagy L.G."/>
            <person name="Floudas D."/>
            <person name="Copeland A."/>
            <person name="Barry K.W."/>
            <person name="Cichocki N."/>
            <person name="Veneault-Fourrey C."/>
            <person name="LaButti K."/>
            <person name="Lindquist E.A."/>
            <person name="Lipzen A."/>
            <person name="Lundell T."/>
            <person name="Morin E."/>
            <person name="Murat C."/>
            <person name="Sun H."/>
            <person name="Tunlid A."/>
            <person name="Henrissat B."/>
            <person name="Grigoriev I.V."/>
            <person name="Hibbett D.S."/>
            <person name="Martin F."/>
            <person name="Nordberg H.P."/>
            <person name="Cantor M.N."/>
            <person name="Hua S.X."/>
        </authorList>
    </citation>
    <scope>NUCLEOTIDE SEQUENCE [LARGE SCALE GENOMIC DNA]</scope>
    <source>
        <strain evidence="2 3">F 1598</strain>
    </source>
</reference>
<organism evidence="2 3">
    <name type="scientific">Piloderma croceum (strain F 1598)</name>
    <dbReference type="NCBI Taxonomy" id="765440"/>
    <lineage>
        <taxon>Eukaryota</taxon>
        <taxon>Fungi</taxon>
        <taxon>Dikarya</taxon>
        <taxon>Basidiomycota</taxon>
        <taxon>Agaricomycotina</taxon>
        <taxon>Agaricomycetes</taxon>
        <taxon>Agaricomycetidae</taxon>
        <taxon>Atheliales</taxon>
        <taxon>Atheliaceae</taxon>
        <taxon>Piloderma</taxon>
    </lineage>
</organism>
<gene>
    <name evidence="2" type="ORF">PILCRDRAFT_726217</name>
</gene>
<protein>
    <submittedName>
        <fullName evidence="2">Uncharacterized protein</fullName>
    </submittedName>
</protein>
<feature type="chain" id="PRO_5002175595" evidence="1">
    <location>
        <begin position="28"/>
        <end position="164"/>
    </location>
</feature>
<dbReference type="InParanoid" id="A0A0C3B860"/>
<sequence length="164" mass="18027">MTMTLLVATMVKMIGMMIVVILTAVDAREAASEAGQEEKILVSMNWTLPNLISFQIYLTTTNIRKQQVASKCDIPLLYLQYGVYDPSIPASFIRSAPPIMTKAKFPAPPRSPQAKRIYTPNDYLPIILTSETGQGATGVVHHGTLELKRVDRSAPLDVVVKLAI</sequence>
<reference evidence="3" key="2">
    <citation type="submission" date="2015-01" db="EMBL/GenBank/DDBJ databases">
        <title>Evolutionary Origins and Diversification of the Mycorrhizal Mutualists.</title>
        <authorList>
            <consortium name="DOE Joint Genome Institute"/>
            <consortium name="Mycorrhizal Genomics Consortium"/>
            <person name="Kohler A."/>
            <person name="Kuo A."/>
            <person name="Nagy L.G."/>
            <person name="Floudas D."/>
            <person name="Copeland A."/>
            <person name="Barry K.W."/>
            <person name="Cichocki N."/>
            <person name="Veneault-Fourrey C."/>
            <person name="LaButti K."/>
            <person name="Lindquist E.A."/>
            <person name="Lipzen A."/>
            <person name="Lundell T."/>
            <person name="Morin E."/>
            <person name="Murat C."/>
            <person name="Riley R."/>
            <person name="Ohm R."/>
            <person name="Sun H."/>
            <person name="Tunlid A."/>
            <person name="Henrissat B."/>
            <person name="Grigoriev I.V."/>
            <person name="Hibbett D.S."/>
            <person name="Martin F."/>
        </authorList>
    </citation>
    <scope>NUCLEOTIDE SEQUENCE [LARGE SCALE GENOMIC DNA]</scope>
    <source>
        <strain evidence="3">F 1598</strain>
    </source>
</reference>
<name>A0A0C3B860_PILCF</name>
<evidence type="ECO:0000313" key="3">
    <source>
        <dbReference type="Proteomes" id="UP000054166"/>
    </source>
</evidence>